<dbReference type="InterPro" id="IPR027417">
    <property type="entry name" value="P-loop_NTPase"/>
</dbReference>
<dbReference type="Pfam" id="PF21530">
    <property type="entry name" value="Pif1_2B_dom"/>
    <property type="match status" value="1"/>
</dbReference>
<organism evidence="2 3">
    <name type="scientific">Senna tora</name>
    <dbReference type="NCBI Taxonomy" id="362788"/>
    <lineage>
        <taxon>Eukaryota</taxon>
        <taxon>Viridiplantae</taxon>
        <taxon>Streptophyta</taxon>
        <taxon>Embryophyta</taxon>
        <taxon>Tracheophyta</taxon>
        <taxon>Spermatophyta</taxon>
        <taxon>Magnoliopsida</taxon>
        <taxon>eudicotyledons</taxon>
        <taxon>Gunneridae</taxon>
        <taxon>Pentapetalae</taxon>
        <taxon>rosids</taxon>
        <taxon>fabids</taxon>
        <taxon>Fabales</taxon>
        <taxon>Fabaceae</taxon>
        <taxon>Caesalpinioideae</taxon>
        <taxon>Cassia clade</taxon>
        <taxon>Senna</taxon>
    </lineage>
</organism>
<protein>
    <submittedName>
        <fullName evidence="2">ATP-dependent DNA helicase PIF1-like</fullName>
    </submittedName>
</protein>
<keyword evidence="2" id="KW-0347">Helicase</keyword>
<dbReference type="Proteomes" id="UP000634136">
    <property type="component" value="Unassembled WGS sequence"/>
</dbReference>
<evidence type="ECO:0000313" key="2">
    <source>
        <dbReference type="EMBL" id="KAF7826980.1"/>
    </source>
</evidence>
<evidence type="ECO:0000313" key="3">
    <source>
        <dbReference type="Proteomes" id="UP000634136"/>
    </source>
</evidence>
<name>A0A834TRB9_9FABA</name>
<keyword evidence="2" id="KW-0067">ATP-binding</keyword>
<reference evidence="2" key="1">
    <citation type="submission" date="2020-09" db="EMBL/GenBank/DDBJ databases">
        <title>Genome-Enabled Discovery of Anthraquinone Biosynthesis in Senna tora.</title>
        <authorList>
            <person name="Kang S.-H."/>
            <person name="Pandey R.P."/>
            <person name="Lee C.-M."/>
            <person name="Sim J.-S."/>
            <person name="Jeong J.-T."/>
            <person name="Choi B.-S."/>
            <person name="Jung M."/>
            <person name="Ginzburg D."/>
            <person name="Zhao K."/>
            <person name="Won S.Y."/>
            <person name="Oh T.-J."/>
            <person name="Yu Y."/>
            <person name="Kim N.-H."/>
            <person name="Lee O.R."/>
            <person name="Lee T.-H."/>
            <person name="Bashyal P."/>
            <person name="Kim T.-S."/>
            <person name="Lee W.-H."/>
            <person name="Kawkins C."/>
            <person name="Kim C.-K."/>
            <person name="Kim J.S."/>
            <person name="Ahn B.O."/>
            <person name="Rhee S.Y."/>
            <person name="Sohng J.K."/>
        </authorList>
    </citation>
    <scope>NUCLEOTIDE SEQUENCE</scope>
    <source>
        <tissue evidence="2">Leaf</tissue>
    </source>
</reference>
<evidence type="ECO:0000259" key="1">
    <source>
        <dbReference type="Pfam" id="PF21530"/>
    </source>
</evidence>
<gene>
    <name evidence="2" type="ORF">G2W53_018144</name>
</gene>
<dbReference type="PANTHER" id="PTHR10492">
    <property type="match status" value="1"/>
</dbReference>
<dbReference type="SUPFAM" id="SSF52540">
    <property type="entry name" value="P-loop containing nucleoside triphosphate hydrolases"/>
    <property type="match status" value="1"/>
</dbReference>
<dbReference type="InterPro" id="IPR049163">
    <property type="entry name" value="Pif1-like_2B_dom"/>
</dbReference>
<accession>A0A834TRB9</accession>
<keyword evidence="3" id="KW-1185">Reference proteome</keyword>
<keyword evidence="2" id="KW-0547">Nucleotide-binding</keyword>
<dbReference type="EMBL" id="JAAIUW010000006">
    <property type="protein sequence ID" value="KAF7826980.1"/>
    <property type="molecule type" value="Genomic_DNA"/>
</dbReference>
<dbReference type="PANTHER" id="PTHR10492:SF101">
    <property type="entry name" value="ATP-DEPENDENT DNA HELICASE"/>
    <property type="match status" value="1"/>
</dbReference>
<sequence length="138" mass="15555">MLHICGHYARHDYFRGRAILSPTIDDVAKVNDFMLSLFPGEERTYLSLDTMCNQQPTSEIAEVYTTEFLNTISGSGLPYQELKPKVAAPIMLLHNIDHSMGLCNGTRLILTRMCDHVIQASIMSGKFASEKCIDKNMR</sequence>
<dbReference type="OrthoDB" id="1920387at2759"/>
<comment type="caution">
    <text evidence="2">The sequence shown here is derived from an EMBL/GenBank/DDBJ whole genome shotgun (WGS) entry which is preliminary data.</text>
</comment>
<keyword evidence="2" id="KW-0378">Hydrolase</keyword>
<feature type="domain" description="DNA helicase Pif1-like 2B" evidence="1">
    <location>
        <begin position="67"/>
        <end position="112"/>
    </location>
</feature>
<dbReference type="GO" id="GO:0004386">
    <property type="term" value="F:helicase activity"/>
    <property type="evidence" value="ECO:0007669"/>
    <property type="project" value="UniProtKB-KW"/>
</dbReference>
<dbReference type="AlphaFoldDB" id="A0A834TRB9"/>
<proteinExistence type="predicted"/>